<dbReference type="eggNOG" id="COG1808">
    <property type="taxonomic scope" value="Bacteria"/>
</dbReference>
<protein>
    <recommendedName>
        <fullName evidence="6">DUF389 domain-containing protein</fullName>
    </recommendedName>
</protein>
<accession>A0A198UPT1</accession>
<feature type="transmembrane region" description="Helical" evidence="3">
    <location>
        <begin position="448"/>
        <end position="468"/>
    </location>
</feature>
<dbReference type="OrthoDB" id="9790659at2"/>
<dbReference type="AlphaFoldDB" id="A0A198UPT1"/>
<comment type="caution">
    <text evidence="4">The sequence shown here is derived from an EMBL/GenBank/DDBJ whole genome shotgun (WGS) entry which is preliminary data.</text>
</comment>
<keyword evidence="3" id="KW-0812">Transmembrane</keyword>
<evidence type="ECO:0000256" key="3">
    <source>
        <dbReference type="SAM" id="Phobius"/>
    </source>
</evidence>
<feature type="region of interest" description="Disordered" evidence="2">
    <location>
        <begin position="100"/>
        <end position="173"/>
    </location>
</feature>
<feature type="transmembrane region" description="Helical" evidence="3">
    <location>
        <begin position="396"/>
        <end position="422"/>
    </location>
</feature>
<feature type="transmembrane region" description="Helical" evidence="3">
    <location>
        <begin position="306"/>
        <end position="326"/>
    </location>
</feature>
<gene>
    <name evidence="4" type="ORF">AO384_0112</name>
</gene>
<dbReference type="Proteomes" id="UP000078228">
    <property type="component" value="Unassembled WGS sequence"/>
</dbReference>
<proteinExistence type="predicted"/>
<dbReference type="Pfam" id="PF04087">
    <property type="entry name" value="DUF389"/>
    <property type="match status" value="1"/>
</dbReference>
<keyword evidence="1" id="KW-0175">Coiled coil</keyword>
<evidence type="ECO:0000256" key="2">
    <source>
        <dbReference type="SAM" id="MobiDB-lite"/>
    </source>
</evidence>
<feature type="transmembrane region" description="Helical" evidence="3">
    <location>
        <begin position="250"/>
        <end position="267"/>
    </location>
</feature>
<keyword evidence="3" id="KW-0472">Membrane</keyword>
<feature type="transmembrane region" description="Helical" evidence="3">
    <location>
        <begin position="346"/>
        <end position="361"/>
    </location>
</feature>
<evidence type="ECO:0000313" key="5">
    <source>
        <dbReference type="Proteomes" id="UP000078228"/>
    </source>
</evidence>
<sequence length="594" mass="65190">MTTPKPTVSPHVNIDLSLLIFYQPPIEKLTNHLLTQPAMYAQLLAKKQVQEQQKQSNNETKDGDDGITLTEEDIENLVEQGFSEETIESVSKAVNEQLSKNANDDAKPDDHTDDHPPKDDDANQTHSKTKPITKKSSTPNDFAHTSSPNQSKAHKLAQNPSHPAKTDDTKSHVAHALAQSADASVAKIAESLDNDIHEAVEKQLKEQQEQQEQQYEAFKQYLAKKNSETAIDYRQIRIDIESGALPTRHFYLMNGLSAVIAGFGLLANSPAVVIGAMLIAMLIGPISGIALAIIDARLALLKKSLLTLLSGGALIYAIGVLLGFLYPDQAASQEIIARTAPNTMDVFVALAGGVAGAYALISRNLSVAVVGVAVATALVPPLTASGILLATGHYQLALGALILTLTNILAIQFTNALVLWAVGFRRLDIDKSEDETVKDSRWQQNWLFIRRNIVTLILLIGLSVYLTLDFQQRIRQKSYEKAVIEVVQQQIQYQPSYVVSSDFGVVEKGQNNKASADSYMIRVLLQGLIAPSHQDISQMEQNIQTITTERYPKRSPIKLQVRFVPEQVIETTPVSKADVKLDDASISQLEENKN</sequence>
<evidence type="ECO:0008006" key="6">
    <source>
        <dbReference type="Google" id="ProtNLM"/>
    </source>
</evidence>
<evidence type="ECO:0000256" key="1">
    <source>
        <dbReference type="SAM" id="Coils"/>
    </source>
</evidence>
<feature type="transmembrane region" description="Helical" evidence="3">
    <location>
        <begin position="273"/>
        <end position="294"/>
    </location>
</feature>
<dbReference type="PATRIC" id="fig|480.237.peg.1754"/>
<dbReference type="PANTHER" id="PTHR20992">
    <property type="entry name" value="AT15442P-RELATED"/>
    <property type="match status" value="1"/>
</dbReference>
<dbReference type="InterPro" id="IPR005240">
    <property type="entry name" value="DUF389"/>
</dbReference>
<feature type="transmembrane region" description="Helical" evidence="3">
    <location>
        <begin position="368"/>
        <end position="390"/>
    </location>
</feature>
<dbReference type="EMBL" id="LXHC01000002">
    <property type="protein sequence ID" value="OAU98351.1"/>
    <property type="molecule type" value="Genomic_DNA"/>
</dbReference>
<dbReference type="RefSeq" id="WP_064610196.1">
    <property type="nucleotide sequence ID" value="NZ_LXHB01000028.1"/>
</dbReference>
<name>A0A198UPT1_MORCA</name>
<feature type="coiled-coil region" evidence="1">
    <location>
        <begin position="194"/>
        <end position="221"/>
    </location>
</feature>
<organism evidence="4 5">
    <name type="scientific">Moraxella catarrhalis</name>
    <name type="common">Branhamella catarrhalis</name>
    <dbReference type="NCBI Taxonomy" id="480"/>
    <lineage>
        <taxon>Bacteria</taxon>
        <taxon>Pseudomonadati</taxon>
        <taxon>Pseudomonadota</taxon>
        <taxon>Gammaproteobacteria</taxon>
        <taxon>Moraxellales</taxon>
        <taxon>Moraxellaceae</taxon>
        <taxon>Moraxella</taxon>
    </lineage>
</organism>
<evidence type="ECO:0000313" key="4">
    <source>
        <dbReference type="EMBL" id="OAU98351.1"/>
    </source>
</evidence>
<keyword evidence="3" id="KW-1133">Transmembrane helix</keyword>
<feature type="compositionally biased region" description="Basic and acidic residues" evidence="2">
    <location>
        <begin position="102"/>
        <end position="123"/>
    </location>
</feature>
<dbReference type="PANTHER" id="PTHR20992:SF9">
    <property type="entry name" value="AT15442P-RELATED"/>
    <property type="match status" value="1"/>
</dbReference>
<reference evidence="4 5" key="1">
    <citation type="journal article" date="2016" name="Genome Biol. Evol.">
        <title>Comparative Genomic Analyses of the Moraxella catarrhalis Serosensitive and Seroresistant Lineages Demonstrate Their Independent Evolution.</title>
        <authorList>
            <person name="Earl J.P."/>
            <person name="de Vries S.P."/>
            <person name="Ahmed A."/>
            <person name="Powell E."/>
            <person name="Schultz M.P."/>
            <person name="Hermans P.W."/>
            <person name="Hill D.J."/>
            <person name="Zhou Z."/>
            <person name="Constantinidou C.I."/>
            <person name="Hu F.Z."/>
            <person name="Bootsma H.J."/>
            <person name="Ehrlich G.D."/>
        </authorList>
    </citation>
    <scope>NUCLEOTIDE SEQUENCE [LARGE SCALE GENOMIC DNA]</scope>
    <source>
        <strain evidence="4 5">Z7542</strain>
    </source>
</reference>
<feature type="compositionally biased region" description="Polar residues" evidence="2">
    <location>
        <begin position="139"/>
        <end position="151"/>
    </location>
</feature>
<keyword evidence="5" id="KW-1185">Reference proteome</keyword>